<dbReference type="RefSeq" id="WP_123214037.1">
    <property type="nucleotide sequence ID" value="NZ_RJTM01000002.1"/>
</dbReference>
<keyword evidence="2" id="KW-1185">Reference proteome</keyword>
<dbReference type="EMBL" id="RJTM01000002">
    <property type="protein sequence ID" value="RNL95126.1"/>
    <property type="molecule type" value="Genomic_DNA"/>
</dbReference>
<dbReference type="AlphaFoldDB" id="A0A3N0F4W2"/>
<dbReference type="Proteomes" id="UP000267469">
    <property type="component" value="Unassembled WGS sequence"/>
</dbReference>
<sequence>MKLKGEIRMDIHYGSTILNIHHPELPYEYREMFRQSDKPNPVFIKKEQASRVGLDFVCLYNKQRKLSATS</sequence>
<name>A0A3N0F4W2_SINP1</name>
<evidence type="ECO:0000313" key="2">
    <source>
        <dbReference type="Proteomes" id="UP000267469"/>
    </source>
</evidence>
<organism evidence="1 2">
    <name type="scientific">Sinomicrobium pectinilyticum</name>
    <dbReference type="NCBI Taxonomy" id="1084421"/>
    <lineage>
        <taxon>Bacteria</taxon>
        <taxon>Pseudomonadati</taxon>
        <taxon>Bacteroidota</taxon>
        <taxon>Flavobacteriia</taxon>
        <taxon>Flavobacteriales</taxon>
        <taxon>Flavobacteriaceae</taxon>
        <taxon>Sinomicrobium</taxon>
    </lineage>
</organism>
<gene>
    <name evidence="1" type="ORF">ED312_00560</name>
</gene>
<accession>A0A3N0F4W2</accession>
<evidence type="ECO:0000313" key="1">
    <source>
        <dbReference type="EMBL" id="RNL95126.1"/>
    </source>
</evidence>
<comment type="caution">
    <text evidence="1">The sequence shown here is derived from an EMBL/GenBank/DDBJ whole genome shotgun (WGS) entry which is preliminary data.</text>
</comment>
<proteinExistence type="predicted"/>
<protein>
    <submittedName>
        <fullName evidence="1">Uncharacterized protein</fullName>
    </submittedName>
</protein>
<reference evidence="1 2" key="1">
    <citation type="submission" date="2018-10" db="EMBL/GenBank/DDBJ databases">
        <title>Sinomicrobium pectinilyticum sp. nov., a pectinase-producing bacterium isolated from alkaline and saline soil, and emended description of the genus Sinomicrobium.</title>
        <authorList>
            <person name="Cheng B."/>
            <person name="Li C."/>
            <person name="Lai Q."/>
            <person name="Du M."/>
            <person name="Shao Z."/>
            <person name="Xu P."/>
            <person name="Yang C."/>
        </authorList>
    </citation>
    <scope>NUCLEOTIDE SEQUENCE [LARGE SCALE GENOMIC DNA]</scope>
    <source>
        <strain evidence="1 2">5DNS001</strain>
    </source>
</reference>